<evidence type="ECO:0000259" key="2">
    <source>
        <dbReference type="Pfam" id="PF20151"/>
    </source>
</evidence>
<evidence type="ECO:0000313" key="4">
    <source>
        <dbReference type="Proteomes" id="UP000309038"/>
    </source>
</evidence>
<dbReference type="Proteomes" id="UP000309038">
    <property type="component" value="Unassembled WGS sequence"/>
</dbReference>
<keyword evidence="4" id="KW-1185">Reference proteome</keyword>
<dbReference type="EMBL" id="SGPJ01000087">
    <property type="protein sequence ID" value="THG99238.1"/>
    <property type="molecule type" value="Genomic_DNA"/>
</dbReference>
<feature type="transmembrane region" description="Helical" evidence="1">
    <location>
        <begin position="23"/>
        <end position="39"/>
    </location>
</feature>
<organism evidence="3 4">
    <name type="scientific">Hermanssonia centrifuga</name>
    <dbReference type="NCBI Taxonomy" id="98765"/>
    <lineage>
        <taxon>Eukaryota</taxon>
        <taxon>Fungi</taxon>
        <taxon>Dikarya</taxon>
        <taxon>Basidiomycota</taxon>
        <taxon>Agaricomycotina</taxon>
        <taxon>Agaricomycetes</taxon>
        <taxon>Polyporales</taxon>
        <taxon>Meruliaceae</taxon>
        <taxon>Hermanssonia</taxon>
    </lineage>
</organism>
<evidence type="ECO:0000256" key="1">
    <source>
        <dbReference type="SAM" id="Phobius"/>
    </source>
</evidence>
<feature type="domain" description="DUF6533" evidence="2">
    <location>
        <begin position="28"/>
        <end position="66"/>
    </location>
</feature>
<sequence>MSQTSVDAQIVAEFQSIVTDANIIYTMTALVAYEYVITLRQEMTMVWQRKWTLATWLFIANRYLLIGYTIWGAAPYTSSQQIYHTTAFFTADPIFGTFCDDIIDYSSARVNLDLITLSTYTY</sequence>
<protein>
    <recommendedName>
        <fullName evidence="2">DUF6533 domain-containing protein</fullName>
    </recommendedName>
</protein>
<comment type="caution">
    <text evidence="3">The sequence shown here is derived from an EMBL/GenBank/DDBJ whole genome shotgun (WGS) entry which is preliminary data.</text>
</comment>
<keyword evidence="1" id="KW-0812">Transmembrane</keyword>
<reference evidence="3 4" key="1">
    <citation type="submission" date="2019-02" db="EMBL/GenBank/DDBJ databases">
        <title>Genome sequencing of the rare red list fungi Phlebia centrifuga.</title>
        <authorList>
            <person name="Buettner E."/>
            <person name="Kellner H."/>
        </authorList>
    </citation>
    <scope>NUCLEOTIDE SEQUENCE [LARGE SCALE GENOMIC DNA]</scope>
    <source>
        <strain evidence="3 4">DSM 108282</strain>
    </source>
</reference>
<keyword evidence="1" id="KW-1133">Transmembrane helix</keyword>
<name>A0A4S4KLA8_9APHY</name>
<dbReference type="Pfam" id="PF20151">
    <property type="entry name" value="DUF6533"/>
    <property type="match status" value="1"/>
</dbReference>
<feature type="transmembrane region" description="Helical" evidence="1">
    <location>
        <begin position="51"/>
        <end position="71"/>
    </location>
</feature>
<evidence type="ECO:0000313" key="3">
    <source>
        <dbReference type="EMBL" id="THG99238.1"/>
    </source>
</evidence>
<proteinExistence type="predicted"/>
<gene>
    <name evidence="3" type="ORF">EW026_g3062</name>
</gene>
<accession>A0A4S4KLA8</accession>
<keyword evidence="1" id="KW-0472">Membrane</keyword>
<dbReference type="InterPro" id="IPR045340">
    <property type="entry name" value="DUF6533"/>
</dbReference>
<dbReference type="AlphaFoldDB" id="A0A4S4KLA8"/>